<feature type="compositionally biased region" description="Polar residues" evidence="1">
    <location>
        <begin position="63"/>
        <end position="76"/>
    </location>
</feature>
<gene>
    <name evidence="2" type="ORF">PEVE_00042297</name>
</gene>
<organism evidence="2 3">
    <name type="scientific">Porites evermanni</name>
    <dbReference type="NCBI Taxonomy" id="104178"/>
    <lineage>
        <taxon>Eukaryota</taxon>
        <taxon>Metazoa</taxon>
        <taxon>Cnidaria</taxon>
        <taxon>Anthozoa</taxon>
        <taxon>Hexacorallia</taxon>
        <taxon>Scleractinia</taxon>
        <taxon>Fungiina</taxon>
        <taxon>Poritidae</taxon>
        <taxon>Porites</taxon>
    </lineage>
</organism>
<feature type="region of interest" description="Disordered" evidence="1">
    <location>
        <begin position="94"/>
        <end position="116"/>
    </location>
</feature>
<keyword evidence="3" id="KW-1185">Reference proteome</keyword>
<comment type="caution">
    <text evidence="2">The sequence shown here is derived from an EMBL/GenBank/DDBJ whole genome shotgun (WGS) entry which is preliminary data.</text>
</comment>
<protein>
    <submittedName>
        <fullName evidence="2">Uncharacterized protein</fullName>
    </submittedName>
</protein>
<name>A0ABN8PDZ5_9CNID</name>
<feature type="compositionally biased region" description="Basic and acidic residues" evidence="1">
    <location>
        <begin position="106"/>
        <end position="116"/>
    </location>
</feature>
<evidence type="ECO:0000313" key="3">
    <source>
        <dbReference type="Proteomes" id="UP001159427"/>
    </source>
</evidence>
<evidence type="ECO:0000256" key="1">
    <source>
        <dbReference type="SAM" id="MobiDB-lite"/>
    </source>
</evidence>
<dbReference type="EMBL" id="CALNXI010000824">
    <property type="protein sequence ID" value="CAH3141834.1"/>
    <property type="molecule type" value="Genomic_DNA"/>
</dbReference>
<dbReference type="Proteomes" id="UP001159427">
    <property type="component" value="Unassembled WGS sequence"/>
</dbReference>
<accession>A0ABN8PDZ5</accession>
<reference evidence="2 3" key="1">
    <citation type="submission" date="2022-05" db="EMBL/GenBank/DDBJ databases">
        <authorList>
            <consortium name="Genoscope - CEA"/>
            <person name="William W."/>
        </authorList>
    </citation>
    <scope>NUCLEOTIDE SEQUENCE [LARGE SCALE GENOMIC DNA]</scope>
</reference>
<feature type="region of interest" description="Disordered" evidence="1">
    <location>
        <begin position="57"/>
        <end position="78"/>
    </location>
</feature>
<sequence length="116" mass="12713">MALFRYGFTVQNNSQSDSVNCDTVPSIPASFLSQENTSLGTVEYQNVLSVVGTLVDDNDGEKSSSARARNRGNYNHYSPEIRAKIGKYASENGNSKALKKIQGRSTKFEGKHSAKF</sequence>
<proteinExistence type="predicted"/>
<evidence type="ECO:0000313" key="2">
    <source>
        <dbReference type="EMBL" id="CAH3141834.1"/>
    </source>
</evidence>